<evidence type="ECO:0000313" key="3">
    <source>
        <dbReference type="Proteomes" id="UP000196053"/>
    </source>
</evidence>
<dbReference type="GO" id="GO:0047474">
    <property type="term" value="F:long-chain fatty acid--protein ligase activity"/>
    <property type="evidence" value="ECO:0007669"/>
    <property type="project" value="InterPro"/>
</dbReference>
<reference evidence="3" key="1">
    <citation type="submission" date="2015-09" db="EMBL/GenBank/DDBJ databases">
        <authorList>
            <person name="Wibberg D."/>
        </authorList>
    </citation>
    <scope>NUCLEOTIDE SEQUENCE [LARGE SCALE GENOMIC DNA]</scope>
    <source>
        <strain evidence="3">SD1D</strain>
    </source>
</reference>
<dbReference type="InterPro" id="IPR042099">
    <property type="entry name" value="ANL_N_sf"/>
</dbReference>
<sequence>MDYIKDLFKFGDLYNHEETDPLFIRAVKKNINFHRMHCKEYSKILNAKNYNPKDIRKISDLYKIPPIPTLYLKKHTMKSIADKKMLIKATSSGTKGKKSHIGFDGKALYYGFHMVMATAGYHKLLSPKPTNYIMLGYEPNKSNHTVVSKTALGATFFAPALKREYALKYIKGEYRLDIKGLKKALI</sequence>
<dbReference type="RefSeq" id="WP_058258679.1">
    <property type="nucleotide sequence ID" value="NZ_LN879430.1"/>
</dbReference>
<dbReference type="OrthoDB" id="182577at2"/>
<proteinExistence type="predicted"/>
<dbReference type="Pfam" id="PF04443">
    <property type="entry name" value="LuxE"/>
    <property type="match status" value="1"/>
</dbReference>
<dbReference type="AlphaFoldDB" id="A0A0K8J7K0"/>
<dbReference type="InterPro" id="IPR007534">
    <property type="entry name" value="LuxE"/>
</dbReference>
<name>A0A0K8J7K0_9FIRM</name>
<dbReference type="KEGG" id="hsd:SD1D_1894"/>
<organism evidence="2 3">
    <name type="scientific">Herbinix luporum</name>
    <dbReference type="NCBI Taxonomy" id="1679721"/>
    <lineage>
        <taxon>Bacteria</taxon>
        <taxon>Bacillati</taxon>
        <taxon>Bacillota</taxon>
        <taxon>Clostridia</taxon>
        <taxon>Lachnospirales</taxon>
        <taxon>Lachnospiraceae</taxon>
        <taxon>Herbinix</taxon>
    </lineage>
</organism>
<dbReference type="EMBL" id="LN879430">
    <property type="protein sequence ID" value="CUH93434.1"/>
    <property type="molecule type" value="Genomic_DNA"/>
</dbReference>
<accession>A0A0K8J7K0</accession>
<evidence type="ECO:0000259" key="1">
    <source>
        <dbReference type="Pfam" id="PF04443"/>
    </source>
</evidence>
<keyword evidence="3" id="KW-1185">Reference proteome</keyword>
<dbReference type="Proteomes" id="UP000196053">
    <property type="component" value="Chromosome I"/>
</dbReference>
<evidence type="ECO:0000313" key="2">
    <source>
        <dbReference type="EMBL" id="CUH93434.1"/>
    </source>
</evidence>
<gene>
    <name evidence="2" type="ORF">SD1D_1894</name>
</gene>
<feature type="domain" description="Acyl-protein synthetase LuxE" evidence="1">
    <location>
        <begin position="15"/>
        <end position="147"/>
    </location>
</feature>
<protein>
    <recommendedName>
        <fullName evidence="1">Acyl-protein synthetase LuxE domain-containing protein</fullName>
    </recommendedName>
</protein>
<dbReference type="Gene3D" id="3.40.50.12780">
    <property type="entry name" value="N-terminal domain of ligase-like"/>
    <property type="match status" value="1"/>
</dbReference>
<dbReference type="GO" id="GO:0008218">
    <property type="term" value="P:bioluminescence"/>
    <property type="evidence" value="ECO:0007669"/>
    <property type="project" value="InterPro"/>
</dbReference>